<dbReference type="EC" id="4.4.1.13" evidence="2"/>
<dbReference type="EMBL" id="BSEN01000001">
    <property type="protein sequence ID" value="GLJ74997.1"/>
    <property type="molecule type" value="Genomic_DNA"/>
</dbReference>
<organism evidence="7 8">
    <name type="scientific">Leifsonia poae</name>
    <dbReference type="NCBI Taxonomy" id="110933"/>
    <lineage>
        <taxon>Bacteria</taxon>
        <taxon>Bacillati</taxon>
        <taxon>Actinomycetota</taxon>
        <taxon>Actinomycetes</taxon>
        <taxon>Micrococcales</taxon>
        <taxon>Microbacteriaceae</taxon>
        <taxon>Leifsonia</taxon>
    </lineage>
</organism>
<evidence type="ECO:0000313" key="7">
    <source>
        <dbReference type="EMBL" id="GLJ74997.1"/>
    </source>
</evidence>
<feature type="domain" description="Aminotransferase class I/classII large" evidence="6">
    <location>
        <begin position="26"/>
        <end position="376"/>
    </location>
</feature>
<dbReference type="RefSeq" id="WP_271175669.1">
    <property type="nucleotide sequence ID" value="NZ_BAAAJO010000001.1"/>
</dbReference>
<comment type="caution">
    <text evidence="7">The sequence shown here is derived from an EMBL/GenBank/DDBJ whole genome shotgun (WGS) entry which is preliminary data.</text>
</comment>
<dbReference type="Pfam" id="PF00155">
    <property type="entry name" value="Aminotran_1_2"/>
    <property type="match status" value="1"/>
</dbReference>
<comment type="similarity">
    <text evidence="5">Belongs to the class-II pyridoxal-phosphate-dependent aminotransferase family. MalY/PatB cystathionine beta-lyase subfamily.</text>
</comment>
<dbReference type="SUPFAM" id="SSF53383">
    <property type="entry name" value="PLP-dependent transferases"/>
    <property type="match status" value="1"/>
</dbReference>
<dbReference type="InterPro" id="IPR015422">
    <property type="entry name" value="PyrdxlP-dep_Trfase_small"/>
</dbReference>
<dbReference type="PANTHER" id="PTHR43525:SF2">
    <property type="entry name" value="CYSTATHIONINE BETA-LYASE-RELATED"/>
    <property type="match status" value="1"/>
</dbReference>
<dbReference type="InterPro" id="IPR015424">
    <property type="entry name" value="PyrdxlP-dep_Trfase"/>
</dbReference>
<dbReference type="AlphaFoldDB" id="A0A9W6H7X2"/>
<comment type="cofactor">
    <cofactor evidence="1">
        <name>pyridoxal 5'-phosphate</name>
        <dbReference type="ChEBI" id="CHEBI:597326"/>
    </cofactor>
</comment>
<proteinExistence type="inferred from homology"/>
<gene>
    <name evidence="7" type="ORF">GCM10017584_05700</name>
</gene>
<evidence type="ECO:0000256" key="4">
    <source>
        <dbReference type="ARBA" id="ARBA00023239"/>
    </source>
</evidence>
<dbReference type="PANTHER" id="PTHR43525">
    <property type="entry name" value="PROTEIN MALY"/>
    <property type="match status" value="1"/>
</dbReference>
<dbReference type="InterPro" id="IPR051798">
    <property type="entry name" value="Class-II_PLP-Dep_Aminotrans"/>
</dbReference>
<accession>A0A9W6H7X2</accession>
<evidence type="ECO:0000256" key="5">
    <source>
        <dbReference type="ARBA" id="ARBA00037974"/>
    </source>
</evidence>
<evidence type="ECO:0000256" key="2">
    <source>
        <dbReference type="ARBA" id="ARBA00012224"/>
    </source>
</evidence>
<evidence type="ECO:0000256" key="3">
    <source>
        <dbReference type="ARBA" id="ARBA00022898"/>
    </source>
</evidence>
<keyword evidence="8" id="KW-1185">Reference proteome</keyword>
<dbReference type="CDD" id="cd00609">
    <property type="entry name" value="AAT_like"/>
    <property type="match status" value="1"/>
</dbReference>
<keyword evidence="4" id="KW-0456">Lyase</keyword>
<evidence type="ECO:0000259" key="6">
    <source>
        <dbReference type="Pfam" id="PF00155"/>
    </source>
</evidence>
<sequence>MTIEADSLEKLRTRTSEKWRAYPDDVLPLFVAEMDYPLAEPIAEALIAAVRRSDTGYIGPDDSAKRAFADFARNSWGWDVDPARVTTTTDVSSVIVESLRLVIAPGDRVIITPPVYPPFFGMVTEAGGVVEEVPLSVDPASGWSLDLDGIERAFASGARAFLLCNPHNPLGLVHSAGELAAVAELAARYDAVVVSDEVHAPLTHSDATFTPFLSVSDAAREHGIAAHSASKAWNLAGLKCAMFVAASDRMAGVLATLPFEVEERTSLFGRIATEAAYRDSRACLGGMLAAVEANRALLTQLLTQYLPEVRYREPRASYLAWLDFRPLDWGVEPAGLALDEARVALVPGPDFGREGAGFARLNFACSPSVLTEAVLRLASVRP</sequence>
<evidence type="ECO:0000313" key="8">
    <source>
        <dbReference type="Proteomes" id="UP001142372"/>
    </source>
</evidence>
<evidence type="ECO:0000256" key="1">
    <source>
        <dbReference type="ARBA" id="ARBA00001933"/>
    </source>
</evidence>
<reference evidence="7" key="2">
    <citation type="submission" date="2023-01" db="EMBL/GenBank/DDBJ databases">
        <authorList>
            <person name="Sun Q."/>
            <person name="Evtushenko L."/>
        </authorList>
    </citation>
    <scope>NUCLEOTIDE SEQUENCE</scope>
    <source>
        <strain evidence="7">VKM Ac-1401</strain>
    </source>
</reference>
<reference evidence="7" key="1">
    <citation type="journal article" date="2014" name="Int. J. Syst. Evol. Microbiol.">
        <title>Complete genome sequence of Corynebacterium casei LMG S-19264T (=DSM 44701T), isolated from a smear-ripened cheese.</title>
        <authorList>
            <consortium name="US DOE Joint Genome Institute (JGI-PGF)"/>
            <person name="Walter F."/>
            <person name="Albersmeier A."/>
            <person name="Kalinowski J."/>
            <person name="Ruckert C."/>
        </authorList>
    </citation>
    <scope>NUCLEOTIDE SEQUENCE</scope>
    <source>
        <strain evidence="7">VKM Ac-1401</strain>
    </source>
</reference>
<dbReference type="Gene3D" id="3.40.640.10">
    <property type="entry name" value="Type I PLP-dependent aspartate aminotransferase-like (Major domain)"/>
    <property type="match status" value="1"/>
</dbReference>
<dbReference type="GO" id="GO:0047804">
    <property type="term" value="F:cysteine-S-conjugate beta-lyase activity"/>
    <property type="evidence" value="ECO:0007669"/>
    <property type="project" value="UniProtKB-EC"/>
</dbReference>
<name>A0A9W6H7X2_9MICO</name>
<dbReference type="Gene3D" id="3.90.1150.10">
    <property type="entry name" value="Aspartate Aminotransferase, domain 1"/>
    <property type="match status" value="1"/>
</dbReference>
<dbReference type="InterPro" id="IPR004839">
    <property type="entry name" value="Aminotransferase_I/II_large"/>
</dbReference>
<protein>
    <recommendedName>
        <fullName evidence="2">cysteine-S-conjugate beta-lyase</fullName>
        <ecNumber evidence="2">4.4.1.13</ecNumber>
    </recommendedName>
</protein>
<dbReference type="GO" id="GO:0030170">
    <property type="term" value="F:pyridoxal phosphate binding"/>
    <property type="evidence" value="ECO:0007669"/>
    <property type="project" value="InterPro"/>
</dbReference>
<keyword evidence="3" id="KW-0663">Pyridoxal phosphate</keyword>
<dbReference type="Proteomes" id="UP001142372">
    <property type="component" value="Unassembled WGS sequence"/>
</dbReference>
<dbReference type="InterPro" id="IPR015421">
    <property type="entry name" value="PyrdxlP-dep_Trfase_major"/>
</dbReference>